<keyword evidence="9" id="KW-0325">Glycoprotein</keyword>
<feature type="domain" description="Ig-like" evidence="11">
    <location>
        <begin position="42"/>
        <end position="114"/>
    </location>
</feature>
<keyword evidence="4" id="KW-0391">Immunity</keyword>
<dbReference type="InterPro" id="IPR042414">
    <property type="entry name" value="CD8B"/>
</dbReference>
<dbReference type="GO" id="GO:0015026">
    <property type="term" value="F:coreceptor activity"/>
    <property type="evidence" value="ECO:0007669"/>
    <property type="project" value="InterPro"/>
</dbReference>
<dbReference type="AlphaFoldDB" id="A0A8C8SKI5"/>
<proteinExistence type="predicted"/>
<keyword evidence="10" id="KW-0393">Immunoglobulin domain</keyword>
<comment type="subcellular location">
    <subcellularLocation>
        <location evidence="1">Membrane</location>
        <topology evidence="1">Single-pass type I membrane protein</topology>
    </subcellularLocation>
</comment>
<keyword evidence="7" id="KW-0472">Membrane</keyword>
<evidence type="ECO:0000256" key="10">
    <source>
        <dbReference type="ARBA" id="ARBA00023319"/>
    </source>
</evidence>
<reference evidence="12" key="2">
    <citation type="submission" date="2025-09" db="UniProtKB">
        <authorList>
            <consortium name="Ensembl"/>
        </authorList>
    </citation>
    <scope>IDENTIFICATION</scope>
</reference>
<dbReference type="SMART" id="SM00407">
    <property type="entry name" value="IGc1"/>
    <property type="match status" value="1"/>
</dbReference>
<dbReference type="InterPro" id="IPR013783">
    <property type="entry name" value="Ig-like_fold"/>
</dbReference>
<keyword evidence="2" id="KW-0812">Transmembrane</keyword>
<evidence type="ECO:0000313" key="13">
    <source>
        <dbReference type="Proteomes" id="UP000694393"/>
    </source>
</evidence>
<dbReference type="InterPro" id="IPR003599">
    <property type="entry name" value="Ig_sub"/>
</dbReference>
<evidence type="ECO:0000256" key="5">
    <source>
        <dbReference type="ARBA" id="ARBA00022989"/>
    </source>
</evidence>
<dbReference type="InterPro" id="IPR013106">
    <property type="entry name" value="Ig_V-set"/>
</dbReference>
<keyword evidence="8" id="KW-1015">Disulfide bond</keyword>
<evidence type="ECO:0000256" key="7">
    <source>
        <dbReference type="ARBA" id="ARBA00023136"/>
    </source>
</evidence>
<dbReference type="Gene3D" id="2.60.40.10">
    <property type="entry name" value="Immunoglobulins"/>
    <property type="match status" value="2"/>
</dbReference>
<dbReference type="InterPro" id="IPR003597">
    <property type="entry name" value="Ig_C1-set"/>
</dbReference>
<dbReference type="InterPro" id="IPR036179">
    <property type="entry name" value="Ig-like_dom_sf"/>
</dbReference>
<dbReference type="SMART" id="SM00409">
    <property type="entry name" value="IG"/>
    <property type="match status" value="1"/>
</dbReference>
<protein>
    <recommendedName>
        <fullName evidence="11">Ig-like domain-containing protein</fullName>
    </recommendedName>
</protein>
<evidence type="ECO:0000313" key="12">
    <source>
        <dbReference type="Ensembl" id="ENSPCEP00000021001.1"/>
    </source>
</evidence>
<evidence type="ECO:0000256" key="9">
    <source>
        <dbReference type="ARBA" id="ARBA00023180"/>
    </source>
</evidence>
<dbReference type="InterPro" id="IPR007110">
    <property type="entry name" value="Ig-like_dom"/>
</dbReference>
<feature type="domain" description="Ig-like" evidence="11">
    <location>
        <begin position="144"/>
        <end position="232"/>
    </location>
</feature>
<dbReference type="GO" id="GO:0009986">
    <property type="term" value="C:cell surface"/>
    <property type="evidence" value="ECO:0007669"/>
    <property type="project" value="TreeGrafter"/>
</dbReference>
<evidence type="ECO:0000256" key="2">
    <source>
        <dbReference type="ARBA" id="ARBA00022692"/>
    </source>
</evidence>
<evidence type="ECO:0000259" key="11">
    <source>
        <dbReference type="PROSITE" id="PS50835"/>
    </source>
</evidence>
<dbReference type="GO" id="GO:0050776">
    <property type="term" value="P:regulation of immune response"/>
    <property type="evidence" value="ECO:0007669"/>
    <property type="project" value="InterPro"/>
</dbReference>
<evidence type="ECO:0000256" key="6">
    <source>
        <dbReference type="ARBA" id="ARBA00023130"/>
    </source>
</evidence>
<dbReference type="PROSITE" id="PS50835">
    <property type="entry name" value="IG_LIKE"/>
    <property type="match status" value="2"/>
</dbReference>
<accession>A0A8C8SKI5</accession>
<evidence type="ECO:0000256" key="3">
    <source>
        <dbReference type="ARBA" id="ARBA00022729"/>
    </source>
</evidence>
<evidence type="ECO:0000256" key="4">
    <source>
        <dbReference type="ARBA" id="ARBA00022859"/>
    </source>
</evidence>
<keyword evidence="5" id="KW-1133">Transmembrane helix</keyword>
<evidence type="ECO:0000256" key="1">
    <source>
        <dbReference type="ARBA" id="ARBA00004479"/>
    </source>
</evidence>
<dbReference type="Pfam" id="PF07686">
    <property type="entry name" value="V-set"/>
    <property type="match status" value="1"/>
</dbReference>
<reference evidence="12" key="1">
    <citation type="submission" date="2025-08" db="UniProtKB">
        <authorList>
            <consortium name="Ensembl"/>
        </authorList>
    </citation>
    <scope>IDENTIFICATION</scope>
</reference>
<dbReference type="Ensembl" id="ENSPCET00000021732.1">
    <property type="protein sequence ID" value="ENSPCEP00000021001.1"/>
    <property type="gene ID" value="ENSPCEG00000016198.1"/>
</dbReference>
<dbReference type="GO" id="GO:0042288">
    <property type="term" value="F:MHC class I protein binding"/>
    <property type="evidence" value="ECO:0007669"/>
    <property type="project" value="InterPro"/>
</dbReference>
<keyword evidence="13" id="KW-1185">Reference proteome</keyword>
<organism evidence="12 13">
    <name type="scientific">Pelusios castaneus</name>
    <name type="common">West African mud turtle</name>
    <dbReference type="NCBI Taxonomy" id="367368"/>
    <lineage>
        <taxon>Eukaryota</taxon>
        <taxon>Metazoa</taxon>
        <taxon>Chordata</taxon>
        <taxon>Craniata</taxon>
        <taxon>Vertebrata</taxon>
        <taxon>Euteleostomi</taxon>
        <taxon>Archelosauria</taxon>
        <taxon>Testudinata</taxon>
        <taxon>Testudines</taxon>
        <taxon>Pleurodira</taxon>
        <taxon>Pelomedusidae</taxon>
        <taxon>Pelusios</taxon>
    </lineage>
</organism>
<dbReference type="PANTHER" id="PTHR11292:SF7">
    <property type="entry name" value="T-CELL SURFACE GLYCOPROTEIN CD8 BETA CHAIN-RELATED"/>
    <property type="match status" value="1"/>
</dbReference>
<sequence length="237" mass="26463">MAERNSMTFYYNNTIYFISSGLGAQLSLYQTQRFLFVEISATAKIHCSSKEKLEAGSTSVYWYSRKRGEVPICIKKCLNDQNVSKFACKPETYSSTLEIYNAQQSDSGNYYCAVKSHGYLTFGDGSTLIVGDSYIASSWVFLLPPSAHSLVSTGMVDLACIVHGISNPVQISWNVSEDWQEQRLMQSLNSKDGSLMLISHISIPRDTWTSAKTFTCEVKFNSSGNKVKKSASYIECE</sequence>
<dbReference type="CDD" id="cd00099">
    <property type="entry name" value="IgV"/>
    <property type="match status" value="1"/>
</dbReference>
<evidence type="ECO:0000256" key="8">
    <source>
        <dbReference type="ARBA" id="ARBA00023157"/>
    </source>
</evidence>
<keyword evidence="3" id="KW-0732">Signal</keyword>
<dbReference type="Proteomes" id="UP000694393">
    <property type="component" value="Unplaced"/>
</dbReference>
<dbReference type="Pfam" id="PF07654">
    <property type="entry name" value="C1-set"/>
    <property type="match status" value="1"/>
</dbReference>
<name>A0A8C8SKI5_9SAUR</name>
<dbReference type="SUPFAM" id="SSF48726">
    <property type="entry name" value="Immunoglobulin"/>
    <property type="match status" value="2"/>
</dbReference>
<dbReference type="GO" id="GO:0002250">
    <property type="term" value="P:adaptive immune response"/>
    <property type="evidence" value="ECO:0007669"/>
    <property type="project" value="UniProtKB-KW"/>
</dbReference>
<dbReference type="GO" id="GO:0016020">
    <property type="term" value="C:membrane"/>
    <property type="evidence" value="ECO:0007669"/>
    <property type="project" value="UniProtKB-SubCell"/>
</dbReference>
<keyword evidence="6" id="KW-1064">Adaptive immunity</keyword>
<dbReference type="PANTHER" id="PTHR11292">
    <property type="entry name" value="T-CELL SURFACE GLYCOPROTEIN CD8 BETA CHAIN"/>
    <property type="match status" value="1"/>
</dbReference>